<protein>
    <recommendedName>
        <fullName evidence="3">Retrovirus-related Pol polyprotein from transposon TNT 1-94</fullName>
    </recommendedName>
</protein>
<accession>A0A371G018</accession>
<name>A0A371G018_MUCPR</name>
<comment type="caution">
    <text evidence="1">The sequence shown here is derived from an EMBL/GenBank/DDBJ whole genome shotgun (WGS) entry which is preliminary data.</text>
</comment>
<dbReference type="Proteomes" id="UP000257109">
    <property type="component" value="Unassembled WGS sequence"/>
</dbReference>
<dbReference type="EMBL" id="QJKJ01007223">
    <property type="protein sequence ID" value="RDX83870.1"/>
    <property type="molecule type" value="Genomic_DNA"/>
</dbReference>
<dbReference type="AlphaFoldDB" id="A0A371G018"/>
<evidence type="ECO:0008006" key="3">
    <source>
        <dbReference type="Google" id="ProtNLM"/>
    </source>
</evidence>
<sequence>MNLKKKLCTRGTIDKYKTRWVVIGYSQKKDRYVDQGQEDKLCKLRKSLYDLELFLNNDMKITLYTKSIESISQIEYAKIIESIIFFMNCTKFDMSRLSRYTHNPSSEHWAALRHLLRYVFTLSGGAILWKIFRHICIARSTMESKSTSKIVKELFVSLCCDSQAPIGIAMNKRYIHIRQNSVKELLKINVISLELVRSKRKLANPFTRGPTRKEIKKRNQGNLGLSL</sequence>
<keyword evidence="2" id="KW-1185">Reference proteome</keyword>
<feature type="non-terminal residue" evidence="1">
    <location>
        <position position="1"/>
    </location>
</feature>
<reference evidence="1" key="1">
    <citation type="submission" date="2018-05" db="EMBL/GenBank/DDBJ databases">
        <title>Draft genome of Mucuna pruriens seed.</title>
        <authorList>
            <person name="Nnadi N.E."/>
            <person name="Vos R."/>
            <person name="Hasami M.H."/>
            <person name="Devisetty U.K."/>
            <person name="Aguiy J.C."/>
        </authorList>
    </citation>
    <scope>NUCLEOTIDE SEQUENCE [LARGE SCALE GENOMIC DNA]</scope>
    <source>
        <strain evidence="1">JCA_2017</strain>
    </source>
</reference>
<proteinExistence type="predicted"/>
<organism evidence="1 2">
    <name type="scientific">Mucuna pruriens</name>
    <name type="common">Velvet bean</name>
    <name type="synonym">Dolichos pruriens</name>
    <dbReference type="NCBI Taxonomy" id="157652"/>
    <lineage>
        <taxon>Eukaryota</taxon>
        <taxon>Viridiplantae</taxon>
        <taxon>Streptophyta</taxon>
        <taxon>Embryophyta</taxon>
        <taxon>Tracheophyta</taxon>
        <taxon>Spermatophyta</taxon>
        <taxon>Magnoliopsida</taxon>
        <taxon>eudicotyledons</taxon>
        <taxon>Gunneridae</taxon>
        <taxon>Pentapetalae</taxon>
        <taxon>rosids</taxon>
        <taxon>fabids</taxon>
        <taxon>Fabales</taxon>
        <taxon>Fabaceae</taxon>
        <taxon>Papilionoideae</taxon>
        <taxon>50 kb inversion clade</taxon>
        <taxon>NPAAA clade</taxon>
        <taxon>indigoferoid/millettioid clade</taxon>
        <taxon>Phaseoleae</taxon>
        <taxon>Mucuna</taxon>
    </lineage>
</organism>
<evidence type="ECO:0000313" key="2">
    <source>
        <dbReference type="Proteomes" id="UP000257109"/>
    </source>
</evidence>
<gene>
    <name evidence="1" type="ORF">CR513_35167</name>
</gene>
<evidence type="ECO:0000313" key="1">
    <source>
        <dbReference type="EMBL" id="RDX83870.1"/>
    </source>
</evidence>